<evidence type="ECO:0000259" key="2">
    <source>
        <dbReference type="Pfam" id="PF20253"/>
    </source>
</evidence>
<organism evidence="3 4">
    <name type="scientific">Lachnellula suecica</name>
    <dbReference type="NCBI Taxonomy" id="602035"/>
    <lineage>
        <taxon>Eukaryota</taxon>
        <taxon>Fungi</taxon>
        <taxon>Dikarya</taxon>
        <taxon>Ascomycota</taxon>
        <taxon>Pezizomycotina</taxon>
        <taxon>Leotiomycetes</taxon>
        <taxon>Helotiales</taxon>
        <taxon>Lachnaceae</taxon>
        <taxon>Lachnellula</taxon>
    </lineage>
</organism>
<dbReference type="EMBL" id="QGMK01001359">
    <property type="protein sequence ID" value="TVY68961.1"/>
    <property type="molecule type" value="Genomic_DNA"/>
</dbReference>
<sequence length="754" mass="86089">MEHFRLLDTYKAYKLRDRKFTTWLRETAEKLGTRSKSEEGVRVHEIPSLVKSIISRGQLIPETLRQVLRDVISMRKEVKAFYKPQGQVDVDERHAHYIAVLEAALKAFESASSSSNSSGGAQSEIAGSGPSESSAKKALNNLFDILRVPDEQNEISEAGLSGGESTDEKESDKENHVEKAKKVKGKIRFGKRKGKARNAKKSETTIVVRKPVTDIEIYDAMLQTSNDFDDEEDDLYFMIYFFFKDFQALREYIQERWCDYQDGLLSLSAVSLITNTAYELLQKGEEDLISQIPRHTGLREYREMANMLFLDVGLLHVDYDAEADGEEGQRESIYEEADFLCLPRYWDLFEFLNHIPPKKIVTSTPFQGILSSYIKFVSDFDVPLRPAIKTTSKEIDCWILNDFPEPRRTDFHIQHGELEEGQEAEAFYYLRRNPILCGLMIFRFSLTMNELGLSNSNQWGATIAATHLYNAIRHEQESFPQWLDMEALLFIHGTSRIFWRDHLPSNPDQYAKPYERATGVNEMISQRGSGKNVIIPRRLYERGIAPVSIVSTQFHNRFCFAHSNPVKTLPDVERLLNATAEDEIEQSLSGLRLLEGSSSTKSQLSRLEQDSNKELTNQFQGTHALMPTQLLSALATRVSQENYALNFDYFSFHVRCMHILQSVYKEFKVEIDAEHGELDWGKGELPVVPAWIFGALERAYGSASSEREEIAQRLGTAMQGIVNEEGGREINALKNFWGDEKQGLLERGLETPSL</sequence>
<dbReference type="PANTHER" id="PTHR38795">
    <property type="entry name" value="DUF6604 DOMAIN-CONTAINING PROTEIN"/>
    <property type="match status" value="1"/>
</dbReference>
<proteinExistence type="predicted"/>
<evidence type="ECO:0000313" key="3">
    <source>
        <dbReference type="EMBL" id="TVY68961.1"/>
    </source>
</evidence>
<dbReference type="Proteomes" id="UP000469558">
    <property type="component" value="Unassembled WGS sequence"/>
</dbReference>
<comment type="caution">
    <text evidence="3">The sequence shown here is derived from an EMBL/GenBank/DDBJ whole genome shotgun (WGS) entry which is preliminary data.</text>
</comment>
<evidence type="ECO:0000313" key="4">
    <source>
        <dbReference type="Proteomes" id="UP000469558"/>
    </source>
</evidence>
<protein>
    <recommendedName>
        <fullName evidence="2">DUF6604 domain-containing protein</fullName>
    </recommendedName>
</protein>
<feature type="compositionally biased region" description="Low complexity" evidence="1">
    <location>
        <begin position="112"/>
        <end position="123"/>
    </location>
</feature>
<feature type="domain" description="DUF6604" evidence="2">
    <location>
        <begin position="12"/>
        <end position="289"/>
    </location>
</feature>
<feature type="region of interest" description="Disordered" evidence="1">
    <location>
        <begin position="157"/>
        <end position="181"/>
    </location>
</feature>
<evidence type="ECO:0000256" key="1">
    <source>
        <dbReference type="SAM" id="MobiDB-lite"/>
    </source>
</evidence>
<feature type="region of interest" description="Disordered" evidence="1">
    <location>
        <begin position="112"/>
        <end position="133"/>
    </location>
</feature>
<dbReference type="PANTHER" id="PTHR38795:SF1">
    <property type="entry name" value="DUF6604 DOMAIN-CONTAINING PROTEIN"/>
    <property type="match status" value="1"/>
</dbReference>
<dbReference type="AlphaFoldDB" id="A0A8T9C0Z9"/>
<dbReference type="Pfam" id="PF20253">
    <property type="entry name" value="DUF6604"/>
    <property type="match status" value="1"/>
</dbReference>
<keyword evidence="4" id="KW-1185">Reference proteome</keyword>
<dbReference type="InterPro" id="IPR046539">
    <property type="entry name" value="DUF6604"/>
</dbReference>
<dbReference type="OrthoDB" id="5238236at2759"/>
<feature type="compositionally biased region" description="Basic and acidic residues" evidence="1">
    <location>
        <begin position="166"/>
        <end position="180"/>
    </location>
</feature>
<accession>A0A8T9C0Z9</accession>
<reference evidence="3 4" key="1">
    <citation type="submission" date="2018-05" db="EMBL/GenBank/DDBJ databases">
        <title>Genome sequencing and assembly of the regulated plant pathogen Lachnellula willkommii and related sister species for the development of diagnostic species identification markers.</title>
        <authorList>
            <person name="Giroux E."/>
            <person name="Bilodeau G."/>
        </authorList>
    </citation>
    <scope>NUCLEOTIDE SEQUENCE [LARGE SCALE GENOMIC DNA]</scope>
    <source>
        <strain evidence="3 4">CBS 268.59</strain>
    </source>
</reference>
<gene>
    <name evidence="3" type="ORF">LSUE1_G008498</name>
</gene>
<name>A0A8T9C0Z9_9HELO</name>